<reference evidence="2" key="1">
    <citation type="submission" date="2022-03" db="EMBL/GenBank/DDBJ databases">
        <authorList>
            <person name="Alioto T."/>
            <person name="Alioto T."/>
            <person name="Gomez Garrido J."/>
        </authorList>
    </citation>
    <scope>NUCLEOTIDE SEQUENCE</scope>
</reference>
<accession>A0AAD1WC26</accession>
<evidence type="ECO:0000313" key="3">
    <source>
        <dbReference type="Proteomes" id="UP001295444"/>
    </source>
</evidence>
<feature type="compositionally biased region" description="Polar residues" evidence="1">
    <location>
        <begin position="95"/>
        <end position="112"/>
    </location>
</feature>
<name>A0AAD1WC26_PELCU</name>
<dbReference type="Proteomes" id="UP001295444">
    <property type="component" value="Chromosome 06"/>
</dbReference>
<proteinExistence type="predicted"/>
<feature type="region of interest" description="Disordered" evidence="1">
    <location>
        <begin position="92"/>
        <end position="112"/>
    </location>
</feature>
<protein>
    <submittedName>
        <fullName evidence="2">Uncharacterized protein</fullName>
    </submittedName>
</protein>
<keyword evidence="3" id="KW-1185">Reference proteome</keyword>
<organism evidence="2 3">
    <name type="scientific">Pelobates cultripes</name>
    <name type="common">Western spadefoot toad</name>
    <dbReference type="NCBI Taxonomy" id="61616"/>
    <lineage>
        <taxon>Eukaryota</taxon>
        <taxon>Metazoa</taxon>
        <taxon>Chordata</taxon>
        <taxon>Craniata</taxon>
        <taxon>Vertebrata</taxon>
        <taxon>Euteleostomi</taxon>
        <taxon>Amphibia</taxon>
        <taxon>Batrachia</taxon>
        <taxon>Anura</taxon>
        <taxon>Pelobatoidea</taxon>
        <taxon>Pelobatidae</taxon>
        <taxon>Pelobates</taxon>
    </lineage>
</organism>
<sequence length="112" mass="12239">MAGPSTTTENLELSSPYSLRSWTIPRPAGKLRRMVLPFPATARKAELYKLFITNTCTPQPGVVLHPDNYTEIKGLRSSLLASIITISSRLEKCETPQSATANPPVETHSSSL</sequence>
<evidence type="ECO:0000256" key="1">
    <source>
        <dbReference type="SAM" id="MobiDB-lite"/>
    </source>
</evidence>
<gene>
    <name evidence="2" type="ORF">PECUL_23A031335</name>
</gene>
<evidence type="ECO:0000313" key="2">
    <source>
        <dbReference type="EMBL" id="CAH2299103.1"/>
    </source>
</evidence>
<dbReference type="AlphaFoldDB" id="A0AAD1WC26"/>
<dbReference type="EMBL" id="OW240917">
    <property type="protein sequence ID" value="CAH2299103.1"/>
    <property type="molecule type" value="Genomic_DNA"/>
</dbReference>